<dbReference type="Gene3D" id="1.25.10.10">
    <property type="entry name" value="Leucine-rich Repeat Variant"/>
    <property type="match status" value="1"/>
</dbReference>
<dbReference type="InterPro" id="IPR011989">
    <property type="entry name" value="ARM-like"/>
</dbReference>
<evidence type="ECO:0000313" key="1">
    <source>
        <dbReference type="EMBL" id="CAG9313195.1"/>
    </source>
</evidence>
<gene>
    <name evidence="1" type="ORF">BSTOLATCC_MIC8469</name>
</gene>
<dbReference type="Proteomes" id="UP001162131">
    <property type="component" value="Unassembled WGS sequence"/>
</dbReference>
<dbReference type="EMBL" id="CAJZBQ010000010">
    <property type="protein sequence ID" value="CAG9313195.1"/>
    <property type="molecule type" value="Genomic_DNA"/>
</dbReference>
<proteinExistence type="predicted"/>
<protein>
    <submittedName>
        <fullName evidence="1">Uncharacterized protein</fullName>
    </submittedName>
</protein>
<sequence>MSISEIKEYLSRGEDSEELGSKINDLVFQITEHTATTIAPEAANELLNTISEWILQHSSSKRLENLLKLIFVIYQNQGLSEEFNFLGMDEAEVKIAACPNLVSCILSLLNSVLKSNQAEKYMRILTLLLRISAMIVQQKTVPNFFRRKGSLKMLIALYRNLVKASARSEGSIKILTLICEVMANMAVKNEKAREYLTRKAVIQASCALITNPNYTSDNKLMSKALYLLGSTAGSSDQQLLIWVSGGISQALQCVQNPKLSPSASFLLWRACIDNEEIQQEIFSSNFHLQALEAIRNGGDIEKITYLIGIIRRIVVNAKFRDQLAGLVAEPLLLELKQLTRGEFSLPLKEISAALGTISTDPAIAQIIVQAAGIEIITEVALRNLTKSKLVKTCIGALVNLSLQEGMVDRIGNNLRFYELIRAIIASYPSSSYMMEYTLRLILNALQSNNCLYHLSEVSFVTDLRNLFERWQNEEDLLLYVLYIFRSLVSHKKGIEAFSEAIPEGFIDQLLGVFQHYISNVKVLTEIILLISALSQQEGIFLDTLKRSDMLSTRIKECLEIHSKDQNKTMLLTECIANLPVEELNIII</sequence>
<dbReference type="AlphaFoldDB" id="A0AAU9IUM4"/>
<reference evidence="1" key="1">
    <citation type="submission" date="2021-09" db="EMBL/GenBank/DDBJ databases">
        <authorList>
            <consortium name="AG Swart"/>
            <person name="Singh M."/>
            <person name="Singh A."/>
            <person name="Seah K."/>
            <person name="Emmerich C."/>
        </authorList>
    </citation>
    <scope>NUCLEOTIDE SEQUENCE</scope>
    <source>
        <strain evidence="1">ATCC30299</strain>
    </source>
</reference>
<name>A0AAU9IUM4_9CILI</name>
<evidence type="ECO:0000313" key="2">
    <source>
        <dbReference type="Proteomes" id="UP001162131"/>
    </source>
</evidence>
<organism evidence="1 2">
    <name type="scientific">Blepharisma stoltei</name>
    <dbReference type="NCBI Taxonomy" id="1481888"/>
    <lineage>
        <taxon>Eukaryota</taxon>
        <taxon>Sar</taxon>
        <taxon>Alveolata</taxon>
        <taxon>Ciliophora</taxon>
        <taxon>Postciliodesmatophora</taxon>
        <taxon>Heterotrichea</taxon>
        <taxon>Heterotrichida</taxon>
        <taxon>Blepharismidae</taxon>
        <taxon>Blepharisma</taxon>
    </lineage>
</organism>
<accession>A0AAU9IUM4</accession>
<dbReference type="SUPFAM" id="SSF48371">
    <property type="entry name" value="ARM repeat"/>
    <property type="match status" value="2"/>
</dbReference>
<dbReference type="InterPro" id="IPR016024">
    <property type="entry name" value="ARM-type_fold"/>
</dbReference>
<keyword evidence="2" id="KW-1185">Reference proteome</keyword>
<comment type="caution">
    <text evidence="1">The sequence shown here is derived from an EMBL/GenBank/DDBJ whole genome shotgun (WGS) entry which is preliminary data.</text>
</comment>